<reference evidence="1 2" key="1">
    <citation type="submission" date="2005-07" db="EMBL/GenBank/DDBJ databases">
        <authorList>
            <person name="Mural R.J."/>
            <person name="Li P.W."/>
            <person name="Adams M.D."/>
            <person name="Amanatides P.G."/>
            <person name="Baden-Tillson H."/>
            <person name="Barnstead M."/>
            <person name="Chin S.H."/>
            <person name="Dew I."/>
            <person name="Evans C.A."/>
            <person name="Ferriera S."/>
            <person name="Flanigan M."/>
            <person name="Fosler C."/>
            <person name="Glodek A."/>
            <person name="Gu Z."/>
            <person name="Holt R.A."/>
            <person name="Jennings D."/>
            <person name="Kraft C.L."/>
            <person name="Lu F."/>
            <person name="Nguyen T."/>
            <person name="Nusskern D.R."/>
            <person name="Pfannkoch C.M."/>
            <person name="Sitter C."/>
            <person name="Sutton G.G."/>
            <person name="Venter J.C."/>
            <person name="Wang Z."/>
            <person name="Woodage T."/>
            <person name="Zheng X.H."/>
            <person name="Zhong F."/>
        </authorList>
    </citation>
    <scope>NUCLEOTIDE SEQUENCE [LARGE SCALE GENOMIC DNA]</scope>
    <source>
        <strain>BN</strain>
        <strain evidence="2">Sprague-Dawley</strain>
    </source>
</reference>
<gene>
    <name evidence="1" type="ORF">rCG_36873</name>
</gene>
<proteinExistence type="predicted"/>
<organism evidence="1 2">
    <name type="scientific">Rattus norvegicus</name>
    <name type="common">Rat</name>
    <dbReference type="NCBI Taxonomy" id="10116"/>
    <lineage>
        <taxon>Eukaryota</taxon>
        <taxon>Metazoa</taxon>
        <taxon>Chordata</taxon>
        <taxon>Craniata</taxon>
        <taxon>Vertebrata</taxon>
        <taxon>Euteleostomi</taxon>
        <taxon>Mammalia</taxon>
        <taxon>Eutheria</taxon>
        <taxon>Euarchontoglires</taxon>
        <taxon>Glires</taxon>
        <taxon>Rodentia</taxon>
        <taxon>Myomorpha</taxon>
        <taxon>Muroidea</taxon>
        <taxon>Muridae</taxon>
        <taxon>Murinae</taxon>
        <taxon>Rattus</taxon>
    </lineage>
</organism>
<accession>A6HU70</accession>
<evidence type="ECO:0000313" key="1">
    <source>
        <dbReference type="EMBL" id="EDM02433.1"/>
    </source>
</evidence>
<dbReference type="AlphaFoldDB" id="A6HU70"/>
<evidence type="ECO:0000313" key="2">
    <source>
        <dbReference type="Proteomes" id="UP000234681"/>
    </source>
</evidence>
<sequence>MENNESRFLCWRLKEKSNTPQIGLFPSLWKTTSSGFKTTNRLGLHLVWGSVAAWVYF</sequence>
<protein>
    <submittedName>
        <fullName evidence="1">RCG36873</fullName>
    </submittedName>
</protein>
<name>A6HU70_RAT</name>
<dbReference type="Proteomes" id="UP000234681">
    <property type="component" value="Chromosome 15"/>
</dbReference>
<dbReference type="EMBL" id="CH473951">
    <property type="protein sequence ID" value="EDM02433.1"/>
    <property type="molecule type" value="Genomic_DNA"/>
</dbReference>